<protein>
    <submittedName>
        <fullName evidence="4">LIPIN family like protein</fullName>
    </submittedName>
</protein>
<dbReference type="PANTHER" id="PTHR12181">
    <property type="entry name" value="LIPIN"/>
    <property type="match status" value="1"/>
</dbReference>
<dbReference type="InterPro" id="IPR026058">
    <property type="entry name" value="LIPIN"/>
</dbReference>
<evidence type="ECO:0000256" key="2">
    <source>
        <dbReference type="SAM" id="MobiDB-lite"/>
    </source>
</evidence>
<dbReference type="Pfam" id="PF08235">
    <property type="entry name" value="LNS2"/>
    <property type="match status" value="1"/>
</dbReference>
<dbReference type="PANTHER" id="PTHR12181:SF12">
    <property type="entry name" value="PHOSPHATIDATE PHOSPHATASE"/>
    <property type="match status" value="1"/>
</dbReference>
<name>A0ABQ5KKM4_9EUKA</name>
<gene>
    <name evidence="4" type="ORF">ADUPG1_006628</name>
</gene>
<comment type="caution">
    <text evidence="4">The sequence shown here is derived from an EMBL/GenBank/DDBJ whole genome shotgun (WGS) entry which is preliminary data.</text>
</comment>
<dbReference type="SMART" id="SM00775">
    <property type="entry name" value="LNS2"/>
    <property type="match status" value="1"/>
</dbReference>
<dbReference type="Proteomes" id="UP001057375">
    <property type="component" value="Unassembled WGS sequence"/>
</dbReference>
<evidence type="ECO:0000313" key="5">
    <source>
        <dbReference type="Proteomes" id="UP001057375"/>
    </source>
</evidence>
<proteinExistence type="predicted"/>
<feature type="region of interest" description="Disordered" evidence="2">
    <location>
        <begin position="593"/>
        <end position="614"/>
    </location>
</feature>
<organism evidence="4 5">
    <name type="scientific">Aduncisulcus paluster</name>
    <dbReference type="NCBI Taxonomy" id="2918883"/>
    <lineage>
        <taxon>Eukaryota</taxon>
        <taxon>Metamonada</taxon>
        <taxon>Carpediemonas-like organisms</taxon>
        <taxon>Aduncisulcus</taxon>
    </lineage>
</organism>
<feature type="region of interest" description="Disordered" evidence="2">
    <location>
        <begin position="284"/>
        <end position="322"/>
    </location>
</feature>
<keyword evidence="1" id="KW-0175">Coiled coil</keyword>
<feature type="domain" description="LNS2/PITP" evidence="3">
    <location>
        <begin position="409"/>
        <end position="656"/>
    </location>
</feature>
<accession>A0ABQ5KKM4</accession>
<reference evidence="4" key="1">
    <citation type="submission" date="2022-03" db="EMBL/GenBank/DDBJ databases">
        <title>Draft genome sequence of Aduncisulcus paluster, a free-living microaerophilic Fornicata.</title>
        <authorList>
            <person name="Yuyama I."/>
            <person name="Kume K."/>
            <person name="Tamura T."/>
            <person name="Inagaki Y."/>
            <person name="Hashimoto T."/>
        </authorList>
    </citation>
    <scope>NUCLEOTIDE SEQUENCE</scope>
    <source>
        <strain evidence="4">NY0171</strain>
    </source>
</reference>
<dbReference type="InterPro" id="IPR031315">
    <property type="entry name" value="LNS2/PITP"/>
</dbReference>
<dbReference type="InterPro" id="IPR036412">
    <property type="entry name" value="HAD-like_sf"/>
</dbReference>
<evidence type="ECO:0000259" key="3">
    <source>
        <dbReference type="SMART" id="SM00775"/>
    </source>
</evidence>
<sequence length="684" mass="77043">MKIKGCDLIITLIQGVYRASPMFVKVSSKLVGKSVLLEINGIPVSVPLFVAEGGFIAISPYHSDEHTFRSSFSSSLSTVDSTSISRRKRFKHIDTPGDSVDVIENVDIPFECPFCFYPSIFIPSNFESNFLDIIAKILKRSSESDYSILDSFSCIPPGLINVPIPYTVENKQIFEAHEIRKKDILRICKFSVYSLFHIYVVSVDPVTKSRTIIGLWQCDLMKKYIDIVRSSMVRGTRFENDSFLRFIFGSHVDFFRSSSRFAGPSPKESPLLSANSVHLSEFSSKTTSSQTSSADVEPSSPVEIISDTSTTPSTPSTIESHTPSDVGYDWHCLIPMMVPKSLLEVFNNEMTAACALRLDRFQKALSLCTLHEGKNSAQFTVISSRKGTREGCVNIDIYFYKLEDVPMRICVSDIDGTITKSDLKSIFEPMVRKPFHSHIHTMYHKLRDTNSAIVYLTMRSLGWYESTSKLLAKVPRTDSPIVSEKLVYEDSYSKQKKDEKKEKKRLKKEEKTQKRLFRHGIMFESDHLESPRPDPKLSVPKGLPEGAKLLCPVSALSNYTVAKMSWIITLEELFSPFLWEHEKKFLRHKSISDKSSVSPSSGASTPQMHLKSSEGRKSVIRVAIGNADSDKAAYFSGGIVASRVFSINSSSIVESYSKLFDKIEFNYHEALFGLKESILRDLED</sequence>
<feature type="compositionally biased region" description="Low complexity" evidence="2">
    <location>
        <begin position="304"/>
        <end position="322"/>
    </location>
</feature>
<evidence type="ECO:0000256" key="1">
    <source>
        <dbReference type="SAM" id="Coils"/>
    </source>
</evidence>
<keyword evidence="5" id="KW-1185">Reference proteome</keyword>
<feature type="compositionally biased region" description="Low complexity" evidence="2">
    <location>
        <begin position="593"/>
        <end position="604"/>
    </location>
</feature>
<dbReference type="SUPFAM" id="SSF56784">
    <property type="entry name" value="HAD-like"/>
    <property type="match status" value="1"/>
</dbReference>
<dbReference type="InterPro" id="IPR013209">
    <property type="entry name" value="LNS2"/>
</dbReference>
<evidence type="ECO:0000313" key="4">
    <source>
        <dbReference type="EMBL" id="GKT32481.1"/>
    </source>
</evidence>
<dbReference type="EMBL" id="BQXS01009994">
    <property type="protein sequence ID" value="GKT32481.1"/>
    <property type="molecule type" value="Genomic_DNA"/>
</dbReference>
<feature type="coiled-coil region" evidence="1">
    <location>
        <begin position="489"/>
        <end position="516"/>
    </location>
</feature>
<feature type="compositionally biased region" description="Low complexity" evidence="2">
    <location>
        <begin position="284"/>
        <end position="293"/>
    </location>
</feature>